<dbReference type="Pfam" id="PF04055">
    <property type="entry name" value="Radical_SAM"/>
    <property type="match status" value="1"/>
</dbReference>
<dbReference type="PANTHER" id="PTHR43409">
    <property type="entry name" value="ANAEROBIC MAGNESIUM-PROTOPORPHYRIN IX MONOMETHYL ESTER CYCLASE-RELATED"/>
    <property type="match status" value="1"/>
</dbReference>
<dbReference type="SFLD" id="SFLDG01082">
    <property type="entry name" value="B12-binding_domain_containing"/>
    <property type="match status" value="1"/>
</dbReference>
<comment type="caution">
    <text evidence="8">The sequence shown here is derived from an EMBL/GenBank/DDBJ whole genome shotgun (WGS) entry which is preliminary data.</text>
</comment>
<keyword evidence="5" id="KW-0411">Iron-sulfur</keyword>
<dbReference type="GO" id="GO:0005829">
    <property type="term" value="C:cytosol"/>
    <property type="evidence" value="ECO:0007669"/>
    <property type="project" value="TreeGrafter"/>
</dbReference>
<dbReference type="InterPro" id="IPR006158">
    <property type="entry name" value="Cobalamin-bd"/>
</dbReference>
<dbReference type="GO" id="GO:0003824">
    <property type="term" value="F:catalytic activity"/>
    <property type="evidence" value="ECO:0007669"/>
    <property type="project" value="InterPro"/>
</dbReference>
<dbReference type="Proteomes" id="UP001300383">
    <property type="component" value="Unassembled WGS sequence"/>
</dbReference>
<dbReference type="InterPro" id="IPR058240">
    <property type="entry name" value="rSAM_sf"/>
</dbReference>
<dbReference type="SUPFAM" id="SSF52242">
    <property type="entry name" value="Cobalamin (vitamin B12)-binding domain"/>
    <property type="match status" value="1"/>
</dbReference>
<dbReference type="SUPFAM" id="SSF102114">
    <property type="entry name" value="Radical SAM enzymes"/>
    <property type="match status" value="1"/>
</dbReference>
<dbReference type="CDD" id="cd01335">
    <property type="entry name" value="Radical_SAM"/>
    <property type="match status" value="1"/>
</dbReference>
<dbReference type="SFLD" id="SFLDS00029">
    <property type="entry name" value="Radical_SAM"/>
    <property type="match status" value="1"/>
</dbReference>
<dbReference type="GO" id="GO:0051539">
    <property type="term" value="F:4 iron, 4 sulfur cluster binding"/>
    <property type="evidence" value="ECO:0007669"/>
    <property type="project" value="UniProtKB-KW"/>
</dbReference>
<feature type="domain" description="Radical SAM core" evidence="7">
    <location>
        <begin position="194"/>
        <end position="424"/>
    </location>
</feature>
<protein>
    <submittedName>
        <fullName evidence="8">B12-binding domain-containing radical SAM protein</fullName>
    </submittedName>
</protein>
<dbReference type="InterPro" id="IPR036724">
    <property type="entry name" value="Cobalamin-bd_sf"/>
</dbReference>
<dbReference type="AlphaFoldDB" id="A0AAP4BBT4"/>
<evidence type="ECO:0000313" key="8">
    <source>
        <dbReference type="EMBL" id="MDI9243080.1"/>
    </source>
</evidence>
<keyword evidence="2" id="KW-0949">S-adenosyl-L-methionine</keyword>
<dbReference type="Pfam" id="PF13311">
    <property type="entry name" value="DUF4080"/>
    <property type="match status" value="1"/>
</dbReference>
<evidence type="ECO:0000256" key="4">
    <source>
        <dbReference type="ARBA" id="ARBA00023004"/>
    </source>
</evidence>
<dbReference type="Pfam" id="PF02310">
    <property type="entry name" value="B12-binding"/>
    <property type="match status" value="1"/>
</dbReference>
<evidence type="ECO:0000313" key="9">
    <source>
        <dbReference type="Proteomes" id="UP001300383"/>
    </source>
</evidence>
<dbReference type="InterPro" id="IPR006638">
    <property type="entry name" value="Elp3/MiaA/NifB-like_rSAM"/>
</dbReference>
<dbReference type="EMBL" id="JASGBQ010000024">
    <property type="protein sequence ID" value="MDI9243080.1"/>
    <property type="molecule type" value="Genomic_DNA"/>
</dbReference>
<evidence type="ECO:0000256" key="1">
    <source>
        <dbReference type="ARBA" id="ARBA00001966"/>
    </source>
</evidence>
<keyword evidence="4" id="KW-0408">Iron</keyword>
<dbReference type="InterPro" id="IPR051198">
    <property type="entry name" value="BchE-like"/>
</dbReference>
<dbReference type="InterPro" id="IPR025288">
    <property type="entry name" value="DUF4080"/>
</dbReference>
<evidence type="ECO:0000256" key="5">
    <source>
        <dbReference type="ARBA" id="ARBA00023014"/>
    </source>
</evidence>
<evidence type="ECO:0000256" key="3">
    <source>
        <dbReference type="ARBA" id="ARBA00022723"/>
    </source>
</evidence>
<dbReference type="SFLD" id="SFLDG01123">
    <property type="entry name" value="methyltransferase_(Class_B)"/>
    <property type="match status" value="1"/>
</dbReference>
<evidence type="ECO:0000259" key="6">
    <source>
        <dbReference type="PROSITE" id="PS51332"/>
    </source>
</evidence>
<dbReference type="CDD" id="cd02068">
    <property type="entry name" value="radical_SAM_B12_BD"/>
    <property type="match status" value="1"/>
</dbReference>
<dbReference type="PROSITE" id="PS51332">
    <property type="entry name" value="B12_BINDING"/>
    <property type="match status" value="1"/>
</dbReference>
<feature type="domain" description="B12-binding" evidence="6">
    <location>
        <begin position="6"/>
        <end position="147"/>
    </location>
</feature>
<keyword evidence="3" id="KW-0479">Metal-binding</keyword>
<dbReference type="Gene3D" id="3.40.50.280">
    <property type="entry name" value="Cobalamin-binding domain"/>
    <property type="match status" value="1"/>
</dbReference>
<dbReference type="RefSeq" id="WP_283231504.1">
    <property type="nucleotide sequence ID" value="NZ_JASGBQ010000024.1"/>
</dbReference>
<sequence>MEKKPLTCLLVAINAKYIHSNLAVYSLRACAERELCRRGAAADVRVELAEYTINHRAAEILDDIYMKKADILCFSCYIWNIEYVKTLVKNLKRLCPQTPIWLGGPEVSFDCEARLSEIPEADGILYGEGERSFPALLLGFRAAAEESRSAVPFRPAGYPDGCAYRREDGGVEITPPAPFADMAELPFVYENMEEFQNRILYYETSRGCPFSCSYCLSSVDKTLRFRPMELVKRELSFFLEQQVPQVKLVDRTFNCKKSHAMEIWTFLRDHDNGVTNFHFEIAADVLDEEELSLLETMRPGLIRLEIGVQSTNERTLETIRRKTDPEKLRRVVLRLEKKRNVCCHLDLIAGLPYEDYESFGRSFDDVYDLRPNELQLGFLKVLKGSPMYDEAGQYHILYQAEAPFEVLETPWLSHEDVIRLKQVEDMVEIYYNSRQFLHSMEALLPCFGRAFLMYEALGREYTARGMGKKKHVRAALYQFLLDFAAEHTTLNPDRFRQILTLDYYLREHAKRRPEFALPDEEYRDGIRERLFAEFPGESAGSLMRTKHVEVFLPPFTEEEEYWLFDYEERDPLTGNAQVKCLTRRKPVGKRGNDYDKYEK</sequence>
<dbReference type="GO" id="GO:0031419">
    <property type="term" value="F:cobalamin binding"/>
    <property type="evidence" value="ECO:0007669"/>
    <property type="project" value="InterPro"/>
</dbReference>
<keyword evidence="9" id="KW-1185">Reference proteome</keyword>
<gene>
    <name evidence="8" type="ORF">QJ036_11450</name>
</gene>
<evidence type="ECO:0000259" key="7">
    <source>
        <dbReference type="PROSITE" id="PS51918"/>
    </source>
</evidence>
<comment type="cofactor">
    <cofactor evidence="1">
        <name>[4Fe-4S] cluster</name>
        <dbReference type="ChEBI" id="CHEBI:49883"/>
    </cofactor>
</comment>
<dbReference type="PROSITE" id="PS51918">
    <property type="entry name" value="RADICAL_SAM"/>
    <property type="match status" value="1"/>
</dbReference>
<organism evidence="8 9">
    <name type="scientific">Fusibacillus kribbianus</name>
    <dbReference type="NCBI Taxonomy" id="3044208"/>
    <lineage>
        <taxon>Bacteria</taxon>
        <taxon>Bacillati</taxon>
        <taxon>Bacillota</taxon>
        <taxon>Clostridia</taxon>
        <taxon>Lachnospirales</taxon>
        <taxon>Lachnospiraceae</taxon>
        <taxon>Fusibacillus</taxon>
    </lineage>
</organism>
<accession>A0AAP4BBT4</accession>
<reference evidence="8 9" key="1">
    <citation type="submission" date="2023-05" db="EMBL/GenBank/DDBJ databases">
        <title>[ruminococcus] sp. nov., isolated from a pig farm feces dump.</title>
        <authorList>
            <person name="Chang Y.-H."/>
        </authorList>
    </citation>
    <scope>NUCLEOTIDE SEQUENCE [LARGE SCALE GENOMIC DNA]</scope>
    <source>
        <strain evidence="8 9">YH-rum2234</strain>
    </source>
</reference>
<evidence type="ECO:0000256" key="2">
    <source>
        <dbReference type="ARBA" id="ARBA00022691"/>
    </source>
</evidence>
<dbReference type="InterPro" id="IPR034466">
    <property type="entry name" value="Methyltransferase_Class_B"/>
</dbReference>
<dbReference type="Gene3D" id="3.80.30.20">
    <property type="entry name" value="tm_1862 like domain"/>
    <property type="match status" value="1"/>
</dbReference>
<proteinExistence type="predicted"/>
<dbReference type="PANTHER" id="PTHR43409:SF16">
    <property type="entry name" value="SLR0320 PROTEIN"/>
    <property type="match status" value="1"/>
</dbReference>
<dbReference type="InterPro" id="IPR023404">
    <property type="entry name" value="rSAM_horseshoe"/>
</dbReference>
<name>A0AAP4BBT4_9FIRM</name>
<dbReference type="GO" id="GO:0046872">
    <property type="term" value="F:metal ion binding"/>
    <property type="evidence" value="ECO:0007669"/>
    <property type="project" value="UniProtKB-KW"/>
</dbReference>
<dbReference type="InterPro" id="IPR007197">
    <property type="entry name" value="rSAM"/>
</dbReference>
<dbReference type="SMART" id="SM00729">
    <property type="entry name" value="Elp3"/>
    <property type="match status" value="1"/>
</dbReference>